<evidence type="ECO:0000313" key="2">
    <source>
        <dbReference type="Proteomes" id="UP000589818"/>
    </source>
</evidence>
<organism evidence="1 2">
    <name type="scientific">Pseudomonas umsongensis</name>
    <dbReference type="NCBI Taxonomy" id="198618"/>
    <lineage>
        <taxon>Bacteria</taxon>
        <taxon>Pseudomonadati</taxon>
        <taxon>Pseudomonadota</taxon>
        <taxon>Gammaproteobacteria</taxon>
        <taxon>Pseudomonadales</taxon>
        <taxon>Pseudomonadaceae</taxon>
        <taxon>Pseudomonas</taxon>
    </lineage>
</organism>
<sequence>MMSTAQGFTNTMEQGMEPMVVTSPKNILISEYEYLQGIVL</sequence>
<evidence type="ECO:0000313" key="1">
    <source>
        <dbReference type="EMBL" id="MBB2887084.1"/>
    </source>
</evidence>
<accession>A0ACC5MER1</accession>
<dbReference type="EMBL" id="JACHVR010000001">
    <property type="protein sequence ID" value="MBB2887084.1"/>
    <property type="molecule type" value="Genomic_DNA"/>
</dbReference>
<gene>
    <name evidence="1" type="ORF">FHR69_002950</name>
</gene>
<comment type="caution">
    <text evidence="1">The sequence shown here is derived from an EMBL/GenBank/DDBJ whole genome shotgun (WGS) entry which is preliminary data.</text>
</comment>
<reference evidence="1" key="1">
    <citation type="submission" date="2020-08" db="EMBL/GenBank/DDBJ databases">
        <title>Plant associated metagenomes--Microbial community diversity and host control of community assembly across model and emerging plant ecological genomics systems.</title>
        <authorList>
            <person name="Dangl J."/>
        </authorList>
    </citation>
    <scope>NUCLEOTIDE SEQUENCE</scope>
    <source>
        <strain evidence="1">KD5</strain>
    </source>
</reference>
<protein>
    <submittedName>
        <fullName evidence="1">Uncharacterized protein</fullName>
    </submittedName>
</protein>
<name>A0ACC5MER1_9PSED</name>
<dbReference type="Proteomes" id="UP000589818">
    <property type="component" value="Unassembled WGS sequence"/>
</dbReference>
<proteinExistence type="predicted"/>
<keyword evidence="2" id="KW-1185">Reference proteome</keyword>